<reference evidence="2" key="1">
    <citation type="submission" date="2022-03" db="EMBL/GenBank/DDBJ databases">
        <title>Genome Encyclopedia of Bacteria and Archaea VI: Functional Genomics of Type Strains.</title>
        <authorList>
            <person name="Whitman W."/>
        </authorList>
    </citation>
    <scope>NUCLEOTIDE SEQUENCE</scope>
    <source>
        <strain evidence="2">HSC-15S17</strain>
    </source>
</reference>
<dbReference type="PANTHER" id="PTHR33678:SF1">
    <property type="entry name" value="BLL1576 PROTEIN"/>
    <property type="match status" value="1"/>
</dbReference>
<accession>A0ABT1GR48</accession>
<sequence>MRCHSALPLEQAEVAERRRIIDVPSTVFDVIEHRTLAMTCRCGQTHVSSFPSDVTELVQYGPNVRALGVHLTQGQMLPYARAAELIHDVYGLSISPATLLAWPAEARAALQTTADRIADQLHAAPVLNADESGLRVAGKLHWLHIAASDTLTWYGVHAKRGMAAIEAHGILPNRLGVLVHDCWAPYWRLDDSVHALCNAHLLRELVYVKEVTGEQWPESMMQLLLGANRVCTAARLPTAYARCKRCCRLPHCLRRPGA</sequence>
<dbReference type="RefSeq" id="WP_255575825.1">
    <property type="nucleotide sequence ID" value="NZ_JAHTGR010000008.1"/>
</dbReference>
<dbReference type="EMBL" id="JALJZU010000009">
    <property type="protein sequence ID" value="MCP2010684.1"/>
    <property type="molecule type" value="Genomic_DNA"/>
</dbReference>
<evidence type="ECO:0000259" key="1">
    <source>
        <dbReference type="Pfam" id="PF03050"/>
    </source>
</evidence>
<protein>
    <submittedName>
        <fullName evidence="2">Transposase</fullName>
    </submittedName>
</protein>
<dbReference type="PANTHER" id="PTHR33678">
    <property type="entry name" value="BLL1576 PROTEIN"/>
    <property type="match status" value="1"/>
</dbReference>
<evidence type="ECO:0000313" key="2">
    <source>
        <dbReference type="EMBL" id="MCP2010684.1"/>
    </source>
</evidence>
<comment type="caution">
    <text evidence="2">The sequence shown here is derived from an EMBL/GenBank/DDBJ whole genome shotgun (WGS) entry which is preliminary data.</text>
</comment>
<evidence type="ECO:0000313" key="3">
    <source>
        <dbReference type="Proteomes" id="UP001162889"/>
    </source>
</evidence>
<gene>
    <name evidence="2" type="ORF">L1274_004426</name>
</gene>
<dbReference type="InterPro" id="IPR004291">
    <property type="entry name" value="Transposase_IS66_central"/>
</dbReference>
<organism evidence="2 3">
    <name type="scientific">Duganella violaceipulchra</name>
    <dbReference type="NCBI Taxonomy" id="2849652"/>
    <lineage>
        <taxon>Bacteria</taxon>
        <taxon>Pseudomonadati</taxon>
        <taxon>Pseudomonadota</taxon>
        <taxon>Betaproteobacteria</taxon>
        <taxon>Burkholderiales</taxon>
        <taxon>Oxalobacteraceae</taxon>
        <taxon>Telluria group</taxon>
        <taxon>Duganella</taxon>
    </lineage>
</organism>
<proteinExistence type="predicted"/>
<dbReference type="InterPro" id="IPR052344">
    <property type="entry name" value="Transposase-related"/>
</dbReference>
<name>A0ABT1GR48_9BURK</name>
<dbReference type="Pfam" id="PF03050">
    <property type="entry name" value="DDE_Tnp_IS66"/>
    <property type="match status" value="1"/>
</dbReference>
<keyword evidence="3" id="KW-1185">Reference proteome</keyword>
<feature type="domain" description="Transposase IS66 central" evidence="1">
    <location>
        <begin position="59"/>
        <end position="226"/>
    </location>
</feature>
<dbReference type="Proteomes" id="UP001162889">
    <property type="component" value="Unassembled WGS sequence"/>
</dbReference>